<dbReference type="InterPro" id="IPR050261">
    <property type="entry name" value="FrsA_esterase"/>
</dbReference>
<evidence type="ECO:0000313" key="3">
    <source>
        <dbReference type="EMBL" id="SAY40015.1"/>
    </source>
</evidence>
<dbReference type="PANTHER" id="PTHR22946">
    <property type="entry name" value="DIENELACTONE HYDROLASE DOMAIN-CONTAINING PROTEIN-RELATED"/>
    <property type="match status" value="1"/>
</dbReference>
<accession>A0A171DI53</accession>
<dbReference type="EMBL" id="FITM01000008">
    <property type="protein sequence ID" value="SAY40015.1"/>
    <property type="molecule type" value="Genomic_DNA"/>
</dbReference>
<sequence>MRILQCGSHFMGNLSLLIALLFATPFAAQADPAGYKTFSRFAPHHGQDLEGGIWYPAFGSGRETMISENAVFYGVTVSKDAPMANGDYPLVLLSHGLGGHFHSLTWLAAGLAERGAIVIAVNHPHSTFGDFDSEAALDHWTRVQDLSLVLDRVFDDPEIAPHVDPDRIVAAGFSYGGWTALSVGGLRGDLDGFATYCRLALRPENQAISIFCHDLAQAKVDSLALSAEAWAASYADDRITHVAAIDPGLTWGLDATHTTGLVSHVTLIGLGKGSDRLMATDFDASGFAALLPDADILRLSPAFHFSALPLCKPDGAVILKEEGDDPVCNGPDSADRASLHAAMISKLATDLDL</sequence>
<keyword evidence="2" id="KW-0732">Signal</keyword>
<evidence type="ECO:0000313" key="4">
    <source>
        <dbReference type="Proteomes" id="UP000182631"/>
    </source>
</evidence>
<dbReference type="InterPro" id="IPR029058">
    <property type="entry name" value="AB_hydrolase_fold"/>
</dbReference>
<feature type="chain" id="PRO_5007905758" description="Lipoprotein signal peptide" evidence="2">
    <location>
        <begin position="31"/>
        <end position="353"/>
    </location>
</feature>
<dbReference type="AlphaFoldDB" id="A0A171DI53"/>
<feature type="signal peptide" evidence="2">
    <location>
        <begin position="1"/>
        <end position="30"/>
    </location>
</feature>
<organism evidence="3 4">
    <name type="scientific">Candidatus Synechococcus spongiarum</name>
    <dbReference type="NCBI Taxonomy" id="431041"/>
    <lineage>
        <taxon>Bacteria</taxon>
        <taxon>Bacillati</taxon>
        <taxon>Cyanobacteriota</taxon>
        <taxon>Cyanophyceae</taxon>
        <taxon>Synechococcales</taxon>
        <taxon>Synechococcaceae</taxon>
        <taxon>Synechococcus</taxon>
    </lineage>
</organism>
<dbReference type="InterPro" id="IPR016986">
    <property type="entry name" value="UCP031982_abhydr"/>
</dbReference>
<dbReference type="Gene3D" id="3.40.50.1820">
    <property type="entry name" value="alpha/beta hydrolase"/>
    <property type="match status" value="1"/>
</dbReference>
<gene>
    <name evidence="3" type="ORF">FLM9_77</name>
</gene>
<dbReference type="PANTHER" id="PTHR22946:SF9">
    <property type="entry name" value="POLYKETIDE TRANSFERASE AF380"/>
    <property type="match status" value="1"/>
</dbReference>
<protein>
    <recommendedName>
        <fullName evidence="5">Lipoprotein signal peptide</fullName>
    </recommendedName>
</protein>
<evidence type="ECO:0000256" key="2">
    <source>
        <dbReference type="SAM" id="SignalP"/>
    </source>
</evidence>
<dbReference type="GO" id="GO:0052689">
    <property type="term" value="F:carboxylic ester hydrolase activity"/>
    <property type="evidence" value="ECO:0007669"/>
    <property type="project" value="UniProtKB-ARBA"/>
</dbReference>
<reference evidence="4" key="1">
    <citation type="submission" date="2016-02" db="EMBL/GenBank/DDBJ databases">
        <authorList>
            <person name="liu f."/>
        </authorList>
    </citation>
    <scope>NUCLEOTIDE SEQUENCE [LARGE SCALE GENOMIC DNA]</scope>
</reference>
<evidence type="ECO:0008006" key="5">
    <source>
        <dbReference type="Google" id="ProtNLM"/>
    </source>
</evidence>
<dbReference type="Pfam" id="PF03403">
    <property type="entry name" value="PAF-AH_p_II"/>
    <property type="match status" value="1"/>
</dbReference>
<dbReference type="PIRSF" id="PIRSF031982">
    <property type="entry name" value="UCP031982_abhydr"/>
    <property type="match status" value="1"/>
</dbReference>
<dbReference type="SUPFAM" id="SSF53474">
    <property type="entry name" value="alpha/beta-Hydrolases"/>
    <property type="match status" value="1"/>
</dbReference>
<name>A0A171DI53_9SYNE</name>
<dbReference type="Proteomes" id="UP000182631">
    <property type="component" value="Unassembled WGS sequence"/>
</dbReference>
<keyword evidence="4" id="KW-1185">Reference proteome</keyword>
<proteinExistence type="predicted"/>
<keyword evidence="1" id="KW-0378">Hydrolase</keyword>
<evidence type="ECO:0000256" key="1">
    <source>
        <dbReference type="ARBA" id="ARBA00022801"/>
    </source>
</evidence>